<dbReference type="NCBIfam" id="NF011391">
    <property type="entry name" value="PRK14816.1"/>
    <property type="match status" value="1"/>
</dbReference>
<evidence type="ECO:0000313" key="10">
    <source>
        <dbReference type="Proteomes" id="UP000886844"/>
    </source>
</evidence>
<dbReference type="GO" id="GO:0051539">
    <property type="term" value="F:4 iron, 4 sulfur cluster binding"/>
    <property type="evidence" value="ECO:0007669"/>
    <property type="project" value="UniProtKB-KW"/>
</dbReference>
<keyword evidence="2 6" id="KW-0813">Transport</keyword>
<comment type="subcellular location">
    <subcellularLocation>
        <location evidence="6">Cell membrane</location>
        <topology evidence="6">Peripheral membrane protein</topology>
        <orientation evidence="6">Cytoplasmic side</orientation>
    </subcellularLocation>
</comment>
<dbReference type="GO" id="GO:0005506">
    <property type="term" value="F:iron ion binding"/>
    <property type="evidence" value="ECO:0007669"/>
    <property type="project" value="UniProtKB-UniRule"/>
</dbReference>
<keyword evidence="6" id="KW-0472">Membrane</keyword>
<dbReference type="Gene3D" id="3.40.50.12280">
    <property type="match status" value="1"/>
</dbReference>
<dbReference type="HAMAP" id="MF_01356">
    <property type="entry name" value="NDH1_NuoB"/>
    <property type="match status" value="1"/>
</dbReference>
<evidence type="ECO:0000256" key="3">
    <source>
        <dbReference type="ARBA" id="ARBA00022719"/>
    </source>
</evidence>
<accession>A0A9D1Z2I4</accession>
<evidence type="ECO:0000256" key="4">
    <source>
        <dbReference type="ARBA" id="ARBA00022967"/>
    </source>
</evidence>
<keyword evidence="4 6" id="KW-1278">Translocase</keyword>
<keyword evidence="6 7" id="KW-0004">4Fe-4S</keyword>
<comment type="subunit">
    <text evidence="6">NDH-1 is composed of 14 different subunits. Subunits NuoB, C, D, E, F, and G constitute the peripheral sector of the complex.</text>
</comment>
<gene>
    <name evidence="6" type="primary">nuoB</name>
    <name evidence="9" type="ORF">H9828_10360</name>
</gene>
<dbReference type="SUPFAM" id="SSF56770">
    <property type="entry name" value="HydA/Nqo6-like"/>
    <property type="match status" value="1"/>
</dbReference>
<keyword evidence="5 6" id="KW-0520">NAD</keyword>
<evidence type="ECO:0000313" key="9">
    <source>
        <dbReference type="EMBL" id="HIY69801.1"/>
    </source>
</evidence>
<dbReference type="EMBL" id="DXDA01000080">
    <property type="protein sequence ID" value="HIY69801.1"/>
    <property type="molecule type" value="Genomic_DNA"/>
</dbReference>
<keyword evidence="3 6" id="KW-0874">Quinone</keyword>
<feature type="domain" description="NADH:ubiquinone oxidoreductase-like 20kDa subunit" evidence="8">
    <location>
        <begin position="62"/>
        <end position="172"/>
    </location>
</feature>
<organism evidence="9 10">
    <name type="scientific">Candidatus Alistipes intestinigallinarum</name>
    <dbReference type="NCBI Taxonomy" id="2838440"/>
    <lineage>
        <taxon>Bacteria</taxon>
        <taxon>Pseudomonadati</taxon>
        <taxon>Bacteroidota</taxon>
        <taxon>Bacteroidia</taxon>
        <taxon>Bacteroidales</taxon>
        <taxon>Rikenellaceae</taxon>
        <taxon>Alistipes</taxon>
    </lineage>
</organism>
<evidence type="ECO:0000256" key="6">
    <source>
        <dbReference type="HAMAP-Rule" id="MF_01356"/>
    </source>
</evidence>
<dbReference type="PANTHER" id="PTHR11995:SF14">
    <property type="entry name" value="NADH DEHYDROGENASE [UBIQUINONE] IRON-SULFUR PROTEIN 7, MITOCHONDRIAL"/>
    <property type="match status" value="1"/>
</dbReference>
<comment type="catalytic activity">
    <reaction evidence="6">
        <text>a quinone + NADH + 5 H(+)(in) = a quinol + NAD(+) + 4 H(+)(out)</text>
        <dbReference type="Rhea" id="RHEA:57888"/>
        <dbReference type="ChEBI" id="CHEBI:15378"/>
        <dbReference type="ChEBI" id="CHEBI:24646"/>
        <dbReference type="ChEBI" id="CHEBI:57540"/>
        <dbReference type="ChEBI" id="CHEBI:57945"/>
        <dbReference type="ChEBI" id="CHEBI:132124"/>
    </reaction>
</comment>
<keyword evidence="9" id="KW-0560">Oxidoreductase</keyword>
<dbReference type="FunFam" id="3.40.50.12280:FF:000002">
    <property type="entry name" value="NADH-quinone oxidoreductase subunit B"/>
    <property type="match status" value="1"/>
</dbReference>
<dbReference type="EC" id="7.1.1.-" evidence="6"/>
<dbReference type="AlphaFoldDB" id="A0A9D1Z2I4"/>
<dbReference type="InterPro" id="IPR006138">
    <property type="entry name" value="NADH_UQ_OxRdtase_20Kd_su"/>
</dbReference>
<dbReference type="GO" id="GO:0048038">
    <property type="term" value="F:quinone binding"/>
    <property type="evidence" value="ECO:0007669"/>
    <property type="project" value="UniProtKB-KW"/>
</dbReference>
<evidence type="ECO:0000256" key="5">
    <source>
        <dbReference type="ARBA" id="ARBA00023027"/>
    </source>
</evidence>
<dbReference type="InterPro" id="IPR006137">
    <property type="entry name" value="NADH_UbQ_OxRdtase-like_20kDa"/>
</dbReference>
<comment type="similarity">
    <text evidence="1 6 7">Belongs to the complex I 20 kDa subunit family.</text>
</comment>
<comment type="cofactor">
    <cofactor evidence="6">
        <name>[4Fe-4S] cluster</name>
        <dbReference type="ChEBI" id="CHEBI:49883"/>
    </cofactor>
    <text evidence="6">Binds 1 [4Fe-4S] cluster.</text>
</comment>
<evidence type="ECO:0000259" key="8">
    <source>
        <dbReference type="Pfam" id="PF01058"/>
    </source>
</evidence>
<dbReference type="GO" id="GO:0015990">
    <property type="term" value="P:electron transport coupled proton transport"/>
    <property type="evidence" value="ECO:0007669"/>
    <property type="project" value="TreeGrafter"/>
</dbReference>
<dbReference type="GO" id="GO:0009060">
    <property type="term" value="P:aerobic respiration"/>
    <property type="evidence" value="ECO:0007669"/>
    <property type="project" value="TreeGrafter"/>
</dbReference>
<dbReference type="PANTHER" id="PTHR11995">
    <property type="entry name" value="NADH DEHYDROGENASE"/>
    <property type="match status" value="1"/>
</dbReference>
<dbReference type="GO" id="GO:0005886">
    <property type="term" value="C:plasma membrane"/>
    <property type="evidence" value="ECO:0007669"/>
    <property type="project" value="UniProtKB-SubCell"/>
</dbReference>
<dbReference type="NCBIfam" id="NF005012">
    <property type="entry name" value="PRK06411.1"/>
    <property type="match status" value="1"/>
</dbReference>
<evidence type="ECO:0000256" key="1">
    <source>
        <dbReference type="ARBA" id="ARBA00009173"/>
    </source>
</evidence>
<protein>
    <recommendedName>
        <fullName evidence="6">NADH-quinone oxidoreductase subunit B</fullName>
        <ecNumber evidence="6">7.1.1.-</ecNumber>
    </recommendedName>
    <alternativeName>
        <fullName evidence="6">NADH dehydrogenase I subunit B</fullName>
    </alternativeName>
    <alternativeName>
        <fullName evidence="6">NDH-1 subunit B</fullName>
    </alternativeName>
</protein>
<dbReference type="GO" id="GO:0008137">
    <property type="term" value="F:NADH dehydrogenase (ubiquinone) activity"/>
    <property type="evidence" value="ECO:0007669"/>
    <property type="project" value="InterPro"/>
</dbReference>
<dbReference type="GO" id="GO:0050136">
    <property type="term" value="F:NADH dehydrogenase (quinone) (non-electrogenic) activity"/>
    <property type="evidence" value="ECO:0007669"/>
    <property type="project" value="UniProtKB-UniRule"/>
</dbReference>
<evidence type="ECO:0000256" key="7">
    <source>
        <dbReference type="RuleBase" id="RU004464"/>
    </source>
</evidence>
<comment type="function">
    <text evidence="6">NDH-1 shuttles electrons from NADH, via FMN and iron-sulfur (Fe-S) centers, to quinones in the respiratory chain. The immediate electron acceptor for the enzyme in this species is believed to be a menaquinone. Couples the redox reaction to proton translocation (for every two electrons transferred, four hydrogen ions are translocated across the cytoplasmic membrane), and thus conserves the redox energy in a proton gradient.</text>
</comment>
<proteinExistence type="inferred from homology"/>
<dbReference type="PROSITE" id="PS01150">
    <property type="entry name" value="COMPLEX1_20K"/>
    <property type="match status" value="1"/>
</dbReference>
<keyword evidence="6" id="KW-1003">Cell membrane</keyword>
<dbReference type="Pfam" id="PF01058">
    <property type="entry name" value="Oxidored_q6"/>
    <property type="match status" value="1"/>
</dbReference>
<reference evidence="9" key="2">
    <citation type="submission" date="2021-04" db="EMBL/GenBank/DDBJ databases">
        <authorList>
            <person name="Gilroy R."/>
        </authorList>
    </citation>
    <scope>NUCLEOTIDE SEQUENCE</scope>
    <source>
        <strain evidence="9">5134</strain>
    </source>
</reference>
<feature type="binding site" evidence="6">
    <location>
        <position position="62"/>
    </location>
    <ligand>
        <name>[4Fe-4S] cluster</name>
        <dbReference type="ChEBI" id="CHEBI:49883"/>
    </ligand>
</feature>
<feature type="binding site" evidence="6">
    <location>
        <position position="128"/>
    </location>
    <ligand>
        <name>[4Fe-4S] cluster</name>
        <dbReference type="ChEBI" id="CHEBI:49883"/>
    </ligand>
</feature>
<evidence type="ECO:0000256" key="2">
    <source>
        <dbReference type="ARBA" id="ARBA00022448"/>
    </source>
</evidence>
<keyword evidence="6 7" id="KW-0411">Iron-sulfur</keyword>
<reference evidence="9" key="1">
    <citation type="journal article" date="2021" name="PeerJ">
        <title>Extensive microbial diversity within the chicken gut microbiome revealed by metagenomics and culture.</title>
        <authorList>
            <person name="Gilroy R."/>
            <person name="Ravi A."/>
            <person name="Getino M."/>
            <person name="Pursley I."/>
            <person name="Horton D.L."/>
            <person name="Alikhan N.F."/>
            <person name="Baker D."/>
            <person name="Gharbi K."/>
            <person name="Hall N."/>
            <person name="Watson M."/>
            <person name="Adriaenssens E.M."/>
            <person name="Foster-Nyarko E."/>
            <person name="Jarju S."/>
            <person name="Secka A."/>
            <person name="Antonio M."/>
            <person name="Oren A."/>
            <person name="Chaudhuri R.R."/>
            <person name="La Ragione R."/>
            <person name="Hildebrand F."/>
            <person name="Pallen M.J."/>
        </authorList>
    </citation>
    <scope>NUCLEOTIDE SEQUENCE</scope>
    <source>
        <strain evidence="9">5134</strain>
    </source>
</reference>
<keyword evidence="6 7" id="KW-0479">Metal-binding</keyword>
<keyword evidence="6 7" id="KW-0408">Iron</keyword>
<dbReference type="GO" id="GO:0045271">
    <property type="term" value="C:respiratory chain complex I"/>
    <property type="evidence" value="ECO:0007669"/>
    <property type="project" value="TreeGrafter"/>
</dbReference>
<feature type="binding site" evidence="6">
    <location>
        <position position="63"/>
    </location>
    <ligand>
        <name>[4Fe-4S] cluster</name>
        <dbReference type="ChEBI" id="CHEBI:49883"/>
    </ligand>
</feature>
<dbReference type="NCBIfam" id="TIGR01957">
    <property type="entry name" value="nuoB_fam"/>
    <property type="match status" value="1"/>
</dbReference>
<comment type="caution">
    <text evidence="9">The sequence shown here is derived from an EMBL/GenBank/DDBJ whole genome shotgun (WGS) entry which is preliminary data.</text>
</comment>
<name>A0A9D1Z2I4_9BACT</name>
<dbReference type="Proteomes" id="UP000886844">
    <property type="component" value="Unassembled WGS sequence"/>
</dbReference>
<feature type="binding site" evidence="6">
    <location>
        <position position="158"/>
    </location>
    <ligand>
        <name>[4Fe-4S] cluster</name>
        <dbReference type="ChEBI" id="CHEBI:49883"/>
    </ligand>
</feature>
<sequence>MEVKNPRIKSMKYEDFNDNEYIESMIRELRENGTNVVVGCLDEVIEWGRSNSLWPLTFATSCCGIEFMAVGAARYDFARFGFEVARASPRQADFIMVAGTITHKMAPVLKRLYDQMADPKYVIATGGCAISGGPFKKSYHVVNGVDKILPVDVYIPGCPPRPEAMLYGLMQLQRKVKVQRFFGDVNRQIDREEYEKLLRRDLTAEKNELNVEGESNHEQ</sequence>